<protein>
    <submittedName>
        <fullName evidence="1">Uncharacterized protein</fullName>
    </submittedName>
</protein>
<organism evidence="1 2">
    <name type="scientific">Chamaesiphon minutus (strain ATCC 27169 / PCC 6605)</name>
    <dbReference type="NCBI Taxonomy" id="1173020"/>
    <lineage>
        <taxon>Bacteria</taxon>
        <taxon>Bacillati</taxon>
        <taxon>Cyanobacteriota</taxon>
        <taxon>Cyanophyceae</taxon>
        <taxon>Gomontiellales</taxon>
        <taxon>Chamaesiphonaceae</taxon>
        <taxon>Chamaesiphon</taxon>
    </lineage>
</organism>
<sequence length="195" mass="22413">MSLRLECDNQGGVIIADRSFFQNPDPEGIGISYAFDIALDREGGTELICDFNEEWNQVWHRETLLLVNEINKGIFLFVTLPIGDFNLEILDNKIIKDDMCFFFESKIEVKTKEILLFEAGSWLEDIDIGDVKPSHKVELENGWYNIQIQIDNRIGNESEDSYLVGNMVISISSTEEKIDPLLELPCYQNWLSINN</sequence>
<dbReference type="RefSeq" id="WP_015160690.1">
    <property type="nucleotide sequence ID" value="NC_019697.1"/>
</dbReference>
<evidence type="ECO:0000313" key="2">
    <source>
        <dbReference type="Proteomes" id="UP000010366"/>
    </source>
</evidence>
<dbReference type="Proteomes" id="UP000010366">
    <property type="component" value="Chromosome"/>
</dbReference>
<gene>
    <name evidence="1" type="ORF">Cha6605_3576</name>
</gene>
<dbReference type="EMBL" id="CP003600">
    <property type="protein sequence ID" value="AFY94564.1"/>
    <property type="molecule type" value="Genomic_DNA"/>
</dbReference>
<dbReference type="eggNOG" id="ENOG502ZDNI">
    <property type="taxonomic scope" value="Bacteria"/>
</dbReference>
<keyword evidence="2" id="KW-1185">Reference proteome</keyword>
<evidence type="ECO:0000313" key="1">
    <source>
        <dbReference type="EMBL" id="AFY94564.1"/>
    </source>
</evidence>
<dbReference type="HOGENOM" id="CLU_1394156_0_0_3"/>
<accession>K9UK34</accession>
<dbReference type="KEGG" id="cmp:Cha6605_3576"/>
<reference evidence="1 2" key="1">
    <citation type="submission" date="2012-05" db="EMBL/GenBank/DDBJ databases">
        <title>Finished chromosome of genome of Chamaesiphon sp. PCC 6605.</title>
        <authorList>
            <consortium name="US DOE Joint Genome Institute"/>
            <person name="Gugger M."/>
            <person name="Coursin T."/>
            <person name="Rippka R."/>
            <person name="Tandeau De Marsac N."/>
            <person name="Huntemann M."/>
            <person name="Wei C.-L."/>
            <person name="Han J."/>
            <person name="Detter J.C."/>
            <person name="Han C."/>
            <person name="Tapia R."/>
            <person name="Chen A."/>
            <person name="Kyrpides N."/>
            <person name="Mavromatis K."/>
            <person name="Markowitz V."/>
            <person name="Szeto E."/>
            <person name="Ivanova N."/>
            <person name="Pagani I."/>
            <person name="Pati A."/>
            <person name="Goodwin L."/>
            <person name="Nordberg H.P."/>
            <person name="Cantor M.N."/>
            <person name="Hua S.X."/>
            <person name="Woyke T."/>
            <person name="Kerfeld C.A."/>
        </authorList>
    </citation>
    <scope>NUCLEOTIDE SEQUENCE [LARGE SCALE GENOMIC DNA]</scope>
    <source>
        <strain evidence="2">ATCC 27169 / PCC 6605</strain>
    </source>
</reference>
<proteinExistence type="predicted"/>
<name>K9UK34_CHAP6</name>
<dbReference type="AlphaFoldDB" id="K9UK34"/>